<dbReference type="Proteomes" id="UP000070589">
    <property type="component" value="Unassembled WGS sequence"/>
</dbReference>
<comment type="caution">
    <text evidence="1">The sequence shown here is derived from an EMBL/GenBank/DDBJ whole genome shotgun (WGS) entry which is preliminary data.</text>
</comment>
<proteinExistence type="predicted"/>
<protein>
    <submittedName>
        <fullName evidence="1">Uncharacterized protein</fullName>
    </submittedName>
</protein>
<dbReference type="AlphaFoldDB" id="A0A133U3P9"/>
<sequence>MNDELSEEDVPLDSRILCITRAITGNIEIVPYDESGTFPSGVCMVASGEFVDKLIQELKSHLGGEFASEFDPEIQRTIDKLEENAES</sequence>
<gene>
    <name evidence="1" type="ORF">AKJ62_04425</name>
</gene>
<evidence type="ECO:0000313" key="2">
    <source>
        <dbReference type="Proteomes" id="UP000070589"/>
    </source>
</evidence>
<organism evidence="1 2">
    <name type="scientific">candidate division MSBL1 archaeon SCGC-AAA259D14</name>
    <dbReference type="NCBI Taxonomy" id="1698261"/>
    <lineage>
        <taxon>Archaea</taxon>
        <taxon>Methanobacteriati</taxon>
        <taxon>Methanobacteriota</taxon>
        <taxon>candidate division MSBL1</taxon>
    </lineage>
</organism>
<dbReference type="EMBL" id="LHXL01000079">
    <property type="protein sequence ID" value="KXA88806.1"/>
    <property type="molecule type" value="Genomic_DNA"/>
</dbReference>
<evidence type="ECO:0000313" key="1">
    <source>
        <dbReference type="EMBL" id="KXA88806.1"/>
    </source>
</evidence>
<keyword evidence="2" id="KW-1185">Reference proteome</keyword>
<accession>A0A133U3P9</accession>
<name>A0A133U3P9_9EURY</name>
<reference evidence="1 2" key="1">
    <citation type="journal article" date="2016" name="Sci. Rep.">
        <title>Metabolic traits of an uncultured archaeal lineage -MSBL1- from brine pools of the Red Sea.</title>
        <authorList>
            <person name="Mwirichia R."/>
            <person name="Alam I."/>
            <person name="Rashid M."/>
            <person name="Vinu M."/>
            <person name="Ba-Alawi W."/>
            <person name="Anthony Kamau A."/>
            <person name="Kamanda Ngugi D."/>
            <person name="Goker M."/>
            <person name="Klenk H.P."/>
            <person name="Bajic V."/>
            <person name="Stingl U."/>
        </authorList>
    </citation>
    <scope>NUCLEOTIDE SEQUENCE [LARGE SCALE GENOMIC DNA]</scope>
    <source>
        <strain evidence="1">SCGC-AAA259D14</strain>
    </source>
</reference>